<feature type="compositionally biased region" description="Acidic residues" evidence="1">
    <location>
        <begin position="142"/>
        <end position="163"/>
    </location>
</feature>
<proteinExistence type="predicted"/>
<name>A0A1B7TDR3_9ASCO</name>
<feature type="transmembrane region" description="Helical" evidence="2">
    <location>
        <begin position="65"/>
        <end position="84"/>
    </location>
</feature>
<evidence type="ECO:0000256" key="1">
    <source>
        <dbReference type="SAM" id="MobiDB-lite"/>
    </source>
</evidence>
<keyword evidence="2" id="KW-1133">Transmembrane helix</keyword>
<evidence type="ECO:0000256" key="2">
    <source>
        <dbReference type="SAM" id="Phobius"/>
    </source>
</evidence>
<feature type="transmembrane region" description="Helical" evidence="2">
    <location>
        <begin position="42"/>
        <end position="58"/>
    </location>
</feature>
<keyword evidence="4" id="KW-1185">Reference proteome</keyword>
<dbReference type="AlphaFoldDB" id="A0A1B7TDR3"/>
<dbReference type="SUPFAM" id="SSF48371">
    <property type="entry name" value="ARM repeat"/>
    <property type="match status" value="1"/>
</dbReference>
<accession>A0A1B7TDR3</accession>
<protein>
    <recommendedName>
        <fullName evidence="5">DUF1746 domain-containing protein</fullName>
    </recommendedName>
</protein>
<evidence type="ECO:0008006" key="5">
    <source>
        <dbReference type="Google" id="ProtNLM"/>
    </source>
</evidence>
<dbReference type="Proteomes" id="UP000092321">
    <property type="component" value="Unassembled WGS sequence"/>
</dbReference>
<sequence length="178" mass="20845">MFNYQQITNTECRYAITMISILLINILLCVFTLVLFKDSAPILISNIIFLLSSINLVANVNNNKYLSSLFYILNVLQLFISWRAPSVDRFGSDNRFFIQRIVTVLVICILNFCNVQYNKYNKILKDQEKIVESILNIYDVEQVSENEEEDEDDDDDDEDDEEEKELKEKNDTYVNVIV</sequence>
<organism evidence="3 4">
    <name type="scientific">Hanseniaspora valbyensis NRRL Y-1626</name>
    <dbReference type="NCBI Taxonomy" id="766949"/>
    <lineage>
        <taxon>Eukaryota</taxon>
        <taxon>Fungi</taxon>
        <taxon>Dikarya</taxon>
        <taxon>Ascomycota</taxon>
        <taxon>Saccharomycotina</taxon>
        <taxon>Saccharomycetes</taxon>
        <taxon>Saccharomycodales</taxon>
        <taxon>Saccharomycodaceae</taxon>
        <taxon>Hanseniaspora</taxon>
    </lineage>
</organism>
<evidence type="ECO:0000313" key="3">
    <source>
        <dbReference type="EMBL" id="OBA26896.1"/>
    </source>
</evidence>
<dbReference type="EMBL" id="LXPE01000012">
    <property type="protein sequence ID" value="OBA26896.1"/>
    <property type="molecule type" value="Genomic_DNA"/>
</dbReference>
<keyword evidence="2" id="KW-0472">Membrane</keyword>
<dbReference type="InterPro" id="IPR016024">
    <property type="entry name" value="ARM-type_fold"/>
</dbReference>
<keyword evidence="2" id="KW-0812">Transmembrane</keyword>
<reference evidence="4" key="1">
    <citation type="journal article" date="2016" name="Proc. Natl. Acad. Sci. U.S.A.">
        <title>Comparative genomics of biotechnologically important yeasts.</title>
        <authorList>
            <person name="Riley R."/>
            <person name="Haridas S."/>
            <person name="Wolfe K.H."/>
            <person name="Lopes M.R."/>
            <person name="Hittinger C.T."/>
            <person name="Goeker M."/>
            <person name="Salamov A.A."/>
            <person name="Wisecaver J.H."/>
            <person name="Long T.M."/>
            <person name="Calvey C.H."/>
            <person name="Aerts A.L."/>
            <person name="Barry K.W."/>
            <person name="Choi C."/>
            <person name="Clum A."/>
            <person name="Coughlan A.Y."/>
            <person name="Deshpande S."/>
            <person name="Douglass A.P."/>
            <person name="Hanson S.J."/>
            <person name="Klenk H.-P."/>
            <person name="LaButti K.M."/>
            <person name="Lapidus A."/>
            <person name="Lindquist E.A."/>
            <person name="Lipzen A.M."/>
            <person name="Meier-Kolthoff J.P."/>
            <person name="Ohm R.A."/>
            <person name="Otillar R.P."/>
            <person name="Pangilinan J.L."/>
            <person name="Peng Y."/>
            <person name="Rokas A."/>
            <person name="Rosa C.A."/>
            <person name="Scheuner C."/>
            <person name="Sibirny A.A."/>
            <person name="Slot J.C."/>
            <person name="Stielow J.B."/>
            <person name="Sun H."/>
            <person name="Kurtzman C.P."/>
            <person name="Blackwell M."/>
            <person name="Grigoriev I.V."/>
            <person name="Jeffries T.W."/>
        </authorList>
    </citation>
    <scope>NUCLEOTIDE SEQUENCE [LARGE SCALE GENOMIC DNA]</scope>
    <source>
        <strain evidence="4">NRRL Y-1626</strain>
    </source>
</reference>
<evidence type="ECO:0000313" key="4">
    <source>
        <dbReference type="Proteomes" id="UP000092321"/>
    </source>
</evidence>
<comment type="caution">
    <text evidence="3">The sequence shown here is derived from an EMBL/GenBank/DDBJ whole genome shotgun (WGS) entry which is preliminary data.</text>
</comment>
<feature type="transmembrane region" description="Helical" evidence="2">
    <location>
        <begin position="96"/>
        <end position="115"/>
    </location>
</feature>
<feature type="region of interest" description="Disordered" evidence="1">
    <location>
        <begin position="141"/>
        <end position="171"/>
    </location>
</feature>
<gene>
    <name evidence="3" type="ORF">HANVADRAFT_52684</name>
</gene>
<feature type="transmembrane region" description="Helical" evidence="2">
    <location>
        <begin position="12"/>
        <end position="36"/>
    </location>
</feature>